<keyword evidence="8" id="KW-1185">Reference proteome</keyword>
<evidence type="ECO:0000256" key="5">
    <source>
        <dbReference type="SAM" id="SignalP"/>
    </source>
</evidence>
<evidence type="ECO:0000256" key="1">
    <source>
        <dbReference type="ARBA" id="ARBA00007074"/>
    </source>
</evidence>
<sequence>MKKAASLVLALSIGFGAFAGSAAAATELETAVDRLVGVDYKYGGTTTKGFDCSGFTGYVFEKLGIDLPRRSADQATVGAKVGKDELRPGDLVFFNTDGKGISHVGIYMGDGNFAHSSSSRGVSIGKMNDSYYSKRYVTARRVLDETQYVALATEAAPAAPVVAEAPPAPAPAPAPEAAAVTEDVALSTEAAELAAEHAGENVAVEDVVEALRQLM</sequence>
<keyword evidence="4" id="KW-0788">Thiol protease</keyword>
<evidence type="ECO:0000256" key="4">
    <source>
        <dbReference type="ARBA" id="ARBA00022807"/>
    </source>
</evidence>
<dbReference type="Pfam" id="PF00877">
    <property type="entry name" value="NLPC_P60"/>
    <property type="match status" value="1"/>
</dbReference>
<dbReference type="PANTHER" id="PTHR47053">
    <property type="entry name" value="MUREIN DD-ENDOPEPTIDASE MEPH-RELATED"/>
    <property type="match status" value="1"/>
</dbReference>
<protein>
    <submittedName>
        <fullName evidence="7">NlpC/P60 family protein</fullName>
    </submittedName>
</protein>
<gene>
    <name evidence="7" type="ORF">FE782_23635</name>
</gene>
<dbReference type="OrthoDB" id="9813118at2"/>
<dbReference type="Proteomes" id="UP000309676">
    <property type="component" value="Unassembled WGS sequence"/>
</dbReference>
<dbReference type="GO" id="GO:0008234">
    <property type="term" value="F:cysteine-type peptidase activity"/>
    <property type="evidence" value="ECO:0007669"/>
    <property type="project" value="UniProtKB-KW"/>
</dbReference>
<dbReference type="InterPro" id="IPR038765">
    <property type="entry name" value="Papain-like_cys_pep_sf"/>
</dbReference>
<comment type="caution">
    <text evidence="7">The sequence shown here is derived from an EMBL/GenBank/DDBJ whole genome shotgun (WGS) entry which is preliminary data.</text>
</comment>
<evidence type="ECO:0000256" key="2">
    <source>
        <dbReference type="ARBA" id="ARBA00022670"/>
    </source>
</evidence>
<accession>A0A5R9G022</accession>
<reference evidence="7 8" key="1">
    <citation type="submission" date="2019-05" db="EMBL/GenBank/DDBJ databases">
        <authorList>
            <person name="Narsing Rao M.P."/>
            <person name="Li W.J."/>
        </authorList>
    </citation>
    <scope>NUCLEOTIDE SEQUENCE [LARGE SCALE GENOMIC DNA]</scope>
    <source>
        <strain evidence="7 8">SYSU_K30003</strain>
    </source>
</reference>
<feature type="signal peptide" evidence="5">
    <location>
        <begin position="1"/>
        <end position="24"/>
    </location>
</feature>
<dbReference type="EMBL" id="VCIW01000019">
    <property type="protein sequence ID" value="TLS49667.1"/>
    <property type="molecule type" value="Genomic_DNA"/>
</dbReference>
<feature type="domain" description="NlpC/P60" evidence="6">
    <location>
        <begin position="21"/>
        <end position="143"/>
    </location>
</feature>
<dbReference type="InterPro" id="IPR000064">
    <property type="entry name" value="NLP_P60_dom"/>
</dbReference>
<dbReference type="AlphaFoldDB" id="A0A5R9G022"/>
<dbReference type="SUPFAM" id="SSF54001">
    <property type="entry name" value="Cysteine proteinases"/>
    <property type="match status" value="1"/>
</dbReference>
<dbReference type="GO" id="GO:0006508">
    <property type="term" value="P:proteolysis"/>
    <property type="evidence" value="ECO:0007669"/>
    <property type="project" value="UniProtKB-KW"/>
</dbReference>
<evidence type="ECO:0000313" key="8">
    <source>
        <dbReference type="Proteomes" id="UP000309676"/>
    </source>
</evidence>
<keyword evidence="2" id="KW-0645">Protease</keyword>
<dbReference type="PANTHER" id="PTHR47053:SF1">
    <property type="entry name" value="MUREIN DD-ENDOPEPTIDASE MEPH-RELATED"/>
    <property type="match status" value="1"/>
</dbReference>
<comment type="similarity">
    <text evidence="1">Belongs to the peptidase C40 family.</text>
</comment>
<keyword evidence="3" id="KW-0378">Hydrolase</keyword>
<dbReference type="Gene3D" id="3.90.1720.10">
    <property type="entry name" value="endopeptidase domain like (from Nostoc punctiforme)"/>
    <property type="match status" value="1"/>
</dbReference>
<proteinExistence type="inferred from homology"/>
<feature type="chain" id="PRO_5024316631" evidence="5">
    <location>
        <begin position="25"/>
        <end position="215"/>
    </location>
</feature>
<evidence type="ECO:0000256" key="3">
    <source>
        <dbReference type="ARBA" id="ARBA00022801"/>
    </source>
</evidence>
<keyword evidence="5" id="KW-0732">Signal</keyword>
<dbReference type="PROSITE" id="PS51935">
    <property type="entry name" value="NLPC_P60"/>
    <property type="match status" value="1"/>
</dbReference>
<evidence type="ECO:0000313" key="7">
    <source>
        <dbReference type="EMBL" id="TLS49667.1"/>
    </source>
</evidence>
<name>A0A5R9G022_9BACL</name>
<organism evidence="7 8">
    <name type="scientific">Paenibacillus antri</name>
    <dbReference type="NCBI Taxonomy" id="2582848"/>
    <lineage>
        <taxon>Bacteria</taxon>
        <taxon>Bacillati</taxon>
        <taxon>Bacillota</taxon>
        <taxon>Bacilli</taxon>
        <taxon>Bacillales</taxon>
        <taxon>Paenibacillaceae</taxon>
        <taxon>Paenibacillus</taxon>
    </lineage>
</organism>
<dbReference type="InterPro" id="IPR051202">
    <property type="entry name" value="Peptidase_C40"/>
</dbReference>
<evidence type="ECO:0000259" key="6">
    <source>
        <dbReference type="PROSITE" id="PS51935"/>
    </source>
</evidence>